<keyword evidence="12" id="KW-1185">Reference proteome</keyword>
<evidence type="ECO:0000256" key="5">
    <source>
        <dbReference type="ARBA" id="ARBA00023015"/>
    </source>
</evidence>
<keyword evidence="6" id="KW-0238">DNA-binding</keyword>
<dbReference type="PANTHER" id="PTHR46481">
    <property type="entry name" value="ZINC FINGER BED DOMAIN-CONTAINING PROTEIN 4"/>
    <property type="match status" value="1"/>
</dbReference>
<dbReference type="GO" id="GO:0005634">
    <property type="term" value="C:nucleus"/>
    <property type="evidence" value="ECO:0007669"/>
    <property type="project" value="UniProtKB-SubCell"/>
</dbReference>
<dbReference type="PROSITE" id="PS50808">
    <property type="entry name" value="ZF_BED"/>
    <property type="match status" value="1"/>
</dbReference>
<evidence type="ECO:0000256" key="7">
    <source>
        <dbReference type="ARBA" id="ARBA00023163"/>
    </source>
</evidence>
<gene>
    <name evidence="11" type="ORF">ACEWY4_001591</name>
</gene>
<dbReference type="GO" id="GO:0008270">
    <property type="term" value="F:zinc ion binding"/>
    <property type="evidence" value="ECO:0007669"/>
    <property type="project" value="UniProtKB-KW"/>
</dbReference>
<dbReference type="SUPFAM" id="SSF53098">
    <property type="entry name" value="Ribonuclease H-like"/>
    <property type="match status" value="1"/>
</dbReference>
<dbReference type="GO" id="GO:0009791">
    <property type="term" value="P:post-embryonic development"/>
    <property type="evidence" value="ECO:0007669"/>
    <property type="project" value="UniProtKB-ARBA"/>
</dbReference>
<sequence length="617" mass="68746">MSAVWKYFLLETPQSKTATCNVCKAVVPRGGSSVATYNTTNLIKHLKKHHTKEHDDFLAMGQKDQSRRKESLLQSFQRQGKLPPDNVKAKGITEKLLNFIVLDDQPLSVVENEGFRGLIEYLQPRYSLPSRRYLSETALPELYNRVSTKLAETLKTVPALSFTTDICTSDVCPMSLISLTVHWIDRDTHGLCCVVLQVKKCRGSHNRATIAATITEMLIHWEIPLEKVHAILRDNASNMKAAMEDMAVSSLGCFAHTLQLVVHEGLISQRSVSDALANSRKIVAHFKHSQLAQLEDMQREMQGAGTTTTPTRLVQDVQTRWNSSFYMIKSLLKQKRPLCAYAADHNLPVTLSANEWGLLEKTVTVLEPFEELTRKISSATSTAADVIPAVTVLQRLLAEENSTDSGIKTMKSTLLQAVRRRFSDIESEPLYAVATLVDARYKDRFFTSGETARRGKALLTQELEKMEQALLRASADEAGTTEAEPAEKVACMEAGPSTGGPPGTMKSSFSSLYDRILKEHDEPAAGTQAVVIQMQMYLKEPTIGEKDSPFQYWANNHGRFPLLSAVAAKFLSAPSTSVESERLFSSASNIVDEKRNRLTAERAEMLIFLKKNLTMFK</sequence>
<feature type="domain" description="BED-type" evidence="10">
    <location>
        <begin position="1"/>
        <end position="57"/>
    </location>
</feature>
<comment type="subcellular location">
    <subcellularLocation>
        <location evidence="1">Nucleus</location>
    </subcellularLocation>
</comment>
<dbReference type="InterPro" id="IPR003656">
    <property type="entry name" value="Znf_BED"/>
</dbReference>
<keyword evidence="8" id="KW-0539">Nucleus</keyword>
<dbReference type="Proteomes" id="UP001591681">
    <property type="component" value="Unassembled WGS sequence"/>
</dbReference>
<evidence type="ECO:0000313" key="12">
    <source>
        <dbReference type="Proteomes" id="UP001591681"/>
    </source>
</evidence>
<keyword evidence="3 9" id="KW-0863">Zinc-finger</keyword>
<dbReference type="PANTHER" id="PTHR46481:SF10">
    <property type="entry name" value="ZINC FINGER BED DOMAIN-CONTAINING PROTEIN 39"/>
    <property type="match status" value="1"/>
</dbReference>
<dbReference type="SMART" id="SM00614">
    <property type="entry name" value="ZnF_BED"/>
    <property type="match status" value="1"/>
</dbReference>
<evidence type="ECO:0000256" key="9">
    <source>
        <dbReference type="PROSITE-ProRule" id="PRU00027"/>
    </source>
</evidence>
<accession>A0ABD1KUJ4</accession>
<evidence type="ECO:0000256" key="8">
    <source>
        <dbReference type="ARBA" id="ARBA00023242"/>
    </source>
</evidence>
<name>A0ABD1KUJ4_9TELE</name>
<dbReference type="Pfam" id="PF05699">
    <property type="entry name" value="Dimer_Tnp_hAT"/>
    <property type="match status" value="1"/>
</dbReference>
<reference evidence="11 12" key="1">
    <citation type="submission" date="2024-09" db="EMBL/GenBank/DDBJ databases">
        <title>A chromosome-level genome assembly of Gray's grenadier anchovy, Coilia grayii.</title>
        <authorList>
            <person name="Fu Z."/>
        </authorList>
    </citation>
    <scope>NUCLEOTIDE SEQUENCE [LARGE SCALE GENOMIC DNA]</scope>
    <source>
        <strain evidence="11">G4</strain>
        <tissue evidence="11">Muscle</tissue>
    </source>
</reference>
<evidence type="ECO:0000256" key="2">
    <source>
        <dbReference type="ARBA" id="ARBA00022723"/>
    </source>
</evidence>
<evidence type="ECO:0000256" key="4">
    <source>
        <dbReference type="ARBA" id="ARBA00022833"/>
    </source>
</evidence>
<dbReference type="AlphaFoldDB" id="A0ABD1KUJ4"/>
<dbReference type="SUPFAM" id="SSF57667">
    <property type="entry name" value="beta-beta-alpha zinc fingers"/>
    <property type="match status" value="1"/>
</dbReference>
<keyword evidence="7" id="KW-0804">Transcription</keyword>
<dbReference type="SUPFAM" id="SSF140996">
    <property type="entry name" value="Hermes dimerisation domain"/>
    <property type="match status" value="1"/>
</dbReference>
<evidence type="ECO:0000256" key="1">
    <source>
        <dbReference type="ARBA" id="ARBA00004123"/>
    </source>
</evidence>
<dbReference type="EMBL" id="JBHFQA010000002">
    <property type="protein sequence ID" value="KAL2102423.1"/>
    <property type="molecule type" value="Genomic_DNA"/>
</dbReference>
<proteinExistence type="predicted"/>
<organism evidence="11 12">
    <name type="scientific">Coilia grayii</name>
    <name type="common">Gray's grenadier anchovy</name>
    <dbReference type="NCBI Taxonomy" id="363190"/>
    <lineage>
        <taxon>Eukaryota</taxon>
        <taxon>Metazoa</taxon>
        <taxon>Chordata</taxon>
        <taxon>Craniata</taxon>
        <taxon>Vertebrata</taxon>
        <taxon>Euteleostomi</taxon>
        <taxon>Actinopterygii</taxon>
        <taxon>Neopterygii</taxon>
        <taxon>Teleostei</taxon>
        <taxon>Clupei</taxon>
        <taxon>Clupeiformes</taxon>
        <taxon>Clupeoidei</taxon>
        <taxon>Engraulidae</taxon>
        <taxon>Coilinae</taxon>
        <taxon>Coilia</taxon>
    </lineage>
</organism>
<evidence type="ECO:0000313" key="11">
    <source>
        <dbReference type="EMBL" id="KAL2102423.1"/>
    </source>
</evidence>
<evidence type="ECO:0000259" key="10">
    <source>
        <dbReference type="PROSITE" id="PS50808"/>
    </source>
</evidence>
<dbReference type="InterPro" id="IPR036236">
    <property type="entry name" value="Znf_C2H2_sf"/>
</dbReference>
<keyword evidence="4" id="KW-0862">Zinc</keyword>
<protein>
    <recommendedName>
        <fullName evidence="10">BED-type domain-containing protein</fullName>
    </recommendedName>
</protein>
<evidence type="ECO:0000256" key="6">
    <source>
        <dbReference type="ARBA" id="ARBA00023125"/>
    </source>
</evidence>
<dbReference type="GO" id="GO:0003677">
    <property type="term" value="F:DNA binding"/>
    <property type="evidence" value="ECO:0007669"/>
    <property type="project" value="UniProtKB-KW"/>
</dbReference>
<evidence type="ECO:0000256" key="3">
    <source>
        <dbReference type="ARBA" id="ARBA00022771"/>
    </source>
</evidence>
<dbReference type="InterPro" id="IPR052035">
    <property type="entry name" value="ZnF_BED_domain_contain"/>
</dbReference>
<keyword evidence="2" id="KW-0479">Metal-binding</keyword>
<keyword evidence="5" id="KW-0805">Transcription regulation</keyword>
<dbReference type="Pfam" id="PF02892">
    <property type="entry name" value="zf-BED"/>
    <property type="match status" value="1"/>
</dbReference>
<comment type="caution">
    <text evidence="11">The sequence shown here is derived from an EMBL/GenBank/DDBJ whole genome shotgun (WGS) entry which is preliminary data.</text>
</comment>
<dbReference type="InterPro" id="IPR008906">
    <property type="entry name" value="HATC_C_dom"/>
</dbReference>
<dbReference type="InterPro" id="IPR012337">
    <property type="entry name" value="RNaseH-like_sf"/>
</dbReference>